<evidence type="ECO:0000313" key="3">
    <source>
        <dbReference type="Proteomes" id="UP000800039"/>
    </source>
</evidence>
<evidence type="ECO:0000313" key="2">
    <source>
        <dbReference type="EMBL" id="KAF1847509.1"/>
    </source>
</evidence>
<dbReference type="OrthoDB" id="3759755at2759"/>
<dbReference type="GeneID" id="63845732"/>
<dbReference type="EMBL" id="ML976615">
    <property type="protein sequence ID" value="KAF1847509.1"/>
    <property type="molecule type" value="Genomic_DNA"/>
</dbReference>
<proteinExistence type="predicted"/>
<organism evidence="2 3">
    <name type="scientific">Cucurbitaria berberidis CBS 394.84</name>
    <dbReference type="NCBI Taxonomy" id="1168544"/>
    <lineage>
        <taxon>Eukaryota</taxon>
        <taxon>Fungi</taxon>
        <taxon>Dikarya</taxon>
        <taxon>Ascomycota</taxon>
        <taxon>Pezizomycotina</taxon>
        <taxon>Dothideomycetes</taxon>
        <taxon>Pleosporomycetidae</taxon>
        <taxon>Pleosporales</taxon>
        <taxon>Pleosporineae</taxon>
        <taxon>Cucurbitariaceae</taxon>
        <taxon>Cucurbitaria</taxon>
    </lineage>
</organism>
<dbReference type="InterPro" id="IPR036322">
    <property type="entry name" value="WD40_repeat_dom_sf"/>
</dbReference>
<evidence type="ECO:0000256" key="1">
    <source>
        <dbReference type="SAM" id="MobiDB-lite"/>
    </source>
</evidence>
<sequence>MSITGQLSRPAERQPSMATDNFRSFSASLITQSETRLQRPGQLFASAAGDIATSISSTWVATSSSKQIRVYNVPEADKSRAISPKATLSIKLVSKHEGIRAIALSEDLLAVITHSHLLVYEGYKTVGDLSSSLFDTRSVDNDQCWTPKSLSISQTGTTAMSEGASASIAVGGEGENGVKVFKYAYNNGWKAQNDRLILKCPRNNGAVKIVGFSPNRRNAMYGPMAFALTTGNQLYCWSLGRSARAGMQSMQPSWHIDCNSTSNQRPYRDEISSAALIISPTGRPYMFCTVNHKQGSHLLPTFIVPVDMLEKDPCVLRHQMRPISDTIVGTNILAGFASSNGHFLVIIEKGMKKETLKILSLQGAYDGGLTCAARAQAWEAKLRSTGADTSAISISIEEQYGALQIKAVDGRGHVHSARVSVPDMPACEQPSLAGSGSTLELPHGAPIGELSSDESSRQSFATLDQLPERAEAIPG</sequence>
<protein>
    <recommendedName>
        <fullName evidence="4">WD40 repeat-like protein</fullName>
    </recommendedName>
</protein>
<dbReference type="RefSeq" id="XP_040790072.1">
    <property type="nucleotide sequence ID" value="XM_040928479.1"/>
</dbReference>
<keyword evidence="3" id="KW-1185">Reference proteome</keyword>
<feature type="region of interest" description="Disordered" evidence="1">
    <location>
        <begin position="430"/>
        <end position="475"/>
    </location>
</feature>
<gene>
    <name evidence="2" type="ORF">K460DRAFT_281331</name>
</gene>
<reference evidence="2" key="1">
    <citation type="submission" date="2020-01" db="EMBL/GenBank/DDBJ databases">
        <authorList>
            <consortium name="DOE Joint Genome Institute"/>
            <person name="Haridas S."/>
            <person name="Albert R."/>
            <person name="Binder M."/>
            <person name="Bloem J."/>
            <person name="Labutti K."/>
            <person name="Salamov A."/>
            <person name="Andreopoulos B."/>
            <person name="Baker S.E."/>
            <person name="Barry K."/>
            <person name="Bills G."/>
            <person name="Bluhm B.H."/>
            <person name="Cannon C."/>
            <person name="Castanera R."/>
            <person name="Culley D.E."/>
            <person name="Daum C."/>
            <person name="Ezra D."/>
            <person name="Gonzalez J.B."/>
            <person name="Henrissat B."/>
            <person name="Kuo A."/>
            <person name="Liang C."/>
            <person name="Lipzen A."/>
            <person name="Lutzoni F."/>
            <person name="Magnuson J."/>
            <person name="Mondo S."/>
            <person name="Nolan M."/>
            <person name="Ohm R."/>
            <person name="Pangilinan J."/>
            <person name="Park H.-J."/>
            <person name="Ramirez L."/>
            <person name="Alfaro M."/>
            <person name="Sun H."/>
            <person name="Tritt A."/>
            <person name="Yoshinaga Y."/>
            <person name="Zwiers L.-H."/>
            <person name="Turgeon B.G."/>
            <person name="Goodwin S.B."/>
            <person name="Spatafora J.W."/>
            <person name="Crous P.W."/>
            <person name="Grigoriev I.V."/>
        </authorList>
    </citation>
    <scope>NUCLEOTIDE SEQUENCE</scope>
    <source>
        <strain evidence="2">CBS 394.84</strain>
    </source>
</reference>
<evidence type="ECO:0008006" key="4">
    <source>
        <dbReference type="Google" id="ProtNLM"/>
    </source>
</evidence>
<name>A0A9P4GLR0_9PLEO</name>
<dbReference type="SUPFAM" id="SSF50978">
    <property type="entry name" value="WD40 repeat-like"/>
    <property type="match status" value="1"/>
</dbReference>
<comment type="caution">
    <text evidence="2">The sequence shown here is derived from an EMBL/GenBank/DDBJ whole genome shotgun (WGS) entry which is preliminary data.</text>
</comment>
<accession>A0A9P4GLR0</accession>
<dbReference type="Proteomes" id="UP000800039">
    <property type="component" value="Unassembled WGS sequence"/>
</dbReference>
<dbReference type="AlphaFoldDB" id="A0A9P4GLR0"/>
<feature type="compositionally biased region" description="Basic and acidic residues" evidence="1">
    <location>
        <begin position="466"/>
        <end position="475"/>
    </location>
</feature>